<dbReference type="PANTHER" id="PTHR19288:SF46">
    <property type="entry name" value="HALOACID DEHALOGENASE-LIKE HYDROLASE DOMAIN-CONTAINING PROTEIN 2"/>
    <property type="match status" value="1"/>
</dbReference>
<organism evidence="1 2">
    <name type="scientific">Mycena venus</name>
    <dbReference type="NCBI Taxonomy" id="2733690"/>
    <lineage>
        <taxon>Eukaryota</taxon>
        <taxon>Fungi</taxon>
        <taxon>Dikarya</taxon>
        <taxon>Basidiomycota</taxon>
        <taxon>Agaricomycotina</taxon>
        <taxon>Agaricomycetes</taxon>
        <taxon>Agaricomycetidae</taxon>
        <taxon>Agaricales</taxon>
        <taxon>Marasmiineae</taxon>
        <taxon>Mycenaceae</taxon>
        <taxon>Mycena</taxon>
    </lineage>
</organism>
<reference evidence="1" key="1">
    <citation type="submission" date="2020-05" db="EMBL/GenBank/DDBJ databases">
        <title>Mycena genomes resolve the evolution of fungal bioluminescence.</title>
        <authorList>
            <person name="Tsai I.J."/>
        </authorList>
    </citation>
    <scope>NUCLEOTIDE SEQUENCE</scope>
    <source>
        <strain evidence="1">CCC161011</strain>
    </source>
</reference>
<sequence>MQAARTRPALRGLLIDISGTLHVGSTPTPSAVDAFRRLQNSGVPFRLCSNTSQQSTQDVSERLRELCFEVQDASKSGTGPREVWTSIGAISRVMQDMDIHRPYLLLSDSARSELQLESIPSEEDNNQTPYDAVVVGLCPNRLDYAHLNTAFRILAREHPAQSPRQPILIAAHANRFLEEPTGGLALGPGPFIAALEHAVPGVKTHIVGKPARKFFEAAMRDIDIYGCIARDRGLAKNAAAEANARLAIIGDDVESDLGGGACELGFWRVLVRTGKYRPGDENRMSPPPDEVVDSFAAFIDSFLSDRVAHETQTSRR</sequence>
<evidence type="ECO:0000313" key="1">
    <source>
        <dbReference type="EMBL" id="KAF7360063.1"/>
    </source>
</evidence>
<dbReference type="SUPFAM" id="SSF56784">
    <property type="entry name" value="HAD-like"/>
    <property type="match status" value="1"/>
</dbReference>
<name>A0A8H6YF74_9AGAR</name>
<dbReference type="InterPro" id="IPR036412">
    <property type="entry name" value="HAD-like_sf"/>
</dbReference>
<dbReference type="Gene3D" id="3.40.50.1000">
    <property type="entry name" value="HAD superfamily/HAD-like"/>
    <property type="match status" value="2"/>
</dbReference>
<dbReference type="Pfam" id="PF13344">
    <property type="entry name" value="Hydrolase_6"/>
    <property type="match status" value="1"/>
</dbReference>
<dbReference type="InterPro" id="IPR006357">
    <property type="entry name" value="HAD-SF_hydro_IIA"/>
</dbReference>
<dbReference type="InterPro" id="IPR023214">
    <property type="entry name" value="HAD_sf"/>
</dbReference>
<gene>
    <name evidence="1" type="ORF">MVEN_00734400</name>
</gene>
<dbReference type="Pfam" id="PF13242">
    <property type="entry name" value="Hydrolase_like"/>
    <property type="match status" value="1"/>
</dbReference>
<dbReference type="GO" id="GO:0005737">
    <property type="term" value="C:cytoplasm"/>
    <property type="evidence" value="ECO:0007669"/>
    <property type="project" value="TreeGrafter"/>
</dbReference>
<proteinExistence type="predicted"/>
<dbReference type="PANTHER" id="PTHR19288">
    <property type="entry name" value="4-NITROPHENYLPHOSPHATASE-RELATED"/>
    <property type="match status" value="1"/>
</dbReference>
<dbReference type="AlphaFoldDB" id="A0A8H6YF74"/>
<dbReference type="EMBL" id="JACAZI010000005">
    <property type="protein sequence ID" value="KAF7360063.1"/>
    <property type="molecule type" value="Genomic_DNA"/>
</dbReference>
<accession>A0A8H6YF74</accession>
<dbReference type="Proteomes" id="UP000620124">
    <property type="component" value="Unassembled WGS sequence"/>
</dbReference>
<comment type="caution">
    <text evidence="1">The sequence shown here is derived from an EMBL/GenBank/DDBJ whole genome shotgun (WGS) entry which is preliminary data.</text>
</comment>
<keyword evidence="1" id="KW-0378">Hydrolase</keyword>
<keyword evidence="2" id="KW-1185">Reference proteome</keyword>
<dbReference type="GO" id="GO:0016791">
    <property type="term" value="F:phosphatase activity"/>
    <property type="evidence" value="ECO:0007669"/>
    <property type="project" value="TreeGrafter"/>
</dbReference>
<dbReference type="OrthoDB" id="426235at2759"/>
<protein>
    <submittedName>
        <fullName evidence="1">Haloacid dehalogenase-like hydrolase domain-containing protein 2</fullName>
    </submittedName>
</protein>
<evidence type="ECO:0000313" key="2">
    <source>
        <dbReference type="Proteomes" id="UP000620124"/>
    </source>
</evidence>